<evidence type="ECO:0000313" key="2">
    <source>
        <dbReference type="EMBL" id="VAW15806.1"/>
    </source>
</evidence>
<dbReference type="AlphaFoldDB" id="A0A3B0U8Q3"/>
<feature type="coiled-coil region" evidence="1">
    <location>
        <begin position="24"/>
        <end position="58"/>
    </location>
</feature>
<reference evidence="2" key="1">
    <citation type="submission" date="2018-06" db="EMBL/GenBank/DDBJ databases">
        <authorList>
            <person name="Zhirakovskaya E."/>
        </authorList>
    </citation>
    <scope>NUCLEOTIDE SEQUENCE</scope>
</reference>
<proteinExistence type="predicted"/>
<dbReference type="EMBL" id="UOEO01000039">
    <property type="protein sequence ID" value="VAW15806.1"/>
    <property type="molecule type" value="Genomic_DNA"/>
</dbReference>
<evidence type="ECO:0008006" key="3">
    <source>
        <dbReference type="Google" id="ProtNLM"/>
    </source>
</evidence>
<sequence>MDEETITKKSGPHHVGMALDRLSIDELEVRIGLLKEEIERLRLEIKKKDATRSAAENVFKL</sequence>
<dbReference type="InterPro" id="IPR009579">
    <property type="entry name" value="DUF1192"/>
</dbReference>
<gene>
    <name evidence="2" type="ORF">MNBD_ALPHA12-49</name>
</gene>
<keyword evidence="1" id="KW-0175">Coiled coil</keyword>
<name>A0A3B0U8Q3_9ZZZZ</name>
<accession>A0A3B0U8Q3</accession>
<protein>
    <recommendedName>
        <fullName evidence="3">DUF1192 domain-containing protein</fullName>
    </recommendedName>
</protein>
<evidence type="ECO:0000256" key="1">
    <source>
        <dbReference type="SAM" id="Coils"/>
    </source>
</evidence>
<dbReference type="Pfam" id="PF06698">
    <property type="entry name" value="DUF1192"/>
    <property type="match status" value="1"/>
</dbReference>
<organism evidence="2">
    <name type="scientific">hydrothermal vent metagenome</name>
    <dbReference type="NCBI Taxonomy" id="652676"/>
    <lineage>
        <taxon>unclassified sequences</taxon>
        <taxon>metagenomes</taxon>
        <taxon>ecological metagenomes</taxon>
    </lineage>
</organism>